<comment type="caution">
    <text evidence="1">The sequence shown here is derived from an EMBL/GenBank/DDBJ whole genome shotgun (WGS) entry which is preliminary data.</text>
</comment>
<name>A0ABQ4E5N6_9ACTN</name>
<accession>A0ABQ4E5N6</accession>
<dbReference type="EMBL" id="BONW01000022">
    <property type="protein sequence ID" value="GIG89988.1"/>
    <property type="molecule type" value="Genomic_DNA"/>
</dbReference>
<dbReference type="RefSeq" id="WP_203868413.1">
    <property type="nucleotide sequence ID" value="NZ_BONW01000022.1"/>
</dbReference>
<evidence type="ECO:0000313" key="2">
    <source>
        <dbReference type="Proteomes" id="UP000646749"/>
    </source>
</evidence>
<dbReference type="InterPro" id="IPR017519">
    <property type="entry name" value="CHP03085"/>
</dbReference>
<reference evidence="1 2" key="1">
    <citation type="submission" date="2021-01" db="EMBL/GenBank/DDBJ databases">
        <title>Whole genome shotgun sequence of Plantactinospora endophytica NBRC 110450.</title>
        <authorList>
            <person name="Komaki H."/>
            <person name="Tamura T."/>
        </authorList>
    </citation>
    <scope>NUCLEOTIDE SEQUENCE [LARGE SCALE GENOMIC DNA]</scope>
    <source>
        <strain evidence="1 2">NBRC 110450</strain>
    </source>
</reference>
<organism evidence="1 2">
    <name type="scientific">Plantactinospora endophytica</name>
    <dbReference type="NCBI Taxonomy" id="673535"/>
    <lineage>
        <taxon>Bacteria</taxon>
        <taxon>Bacillati</taxon>
        <taxon>Actinomycetota</taxon>
        <taxon>Actinomycetes</taxon>
        <taxon>Micromonosporales</taxon>
        <taxon>Micromonosporaceae</taxon>
        <taxon>Plantactinospora</taxon>
    </lineage>
</organism>
<dbReference type="InterPro" id="IPR017517">
    <property type="entry name" value="Maleyloyr_isom"/>
</dbReference>
<dbReference type="InterPro" id="IPR034660">
    <property type="entry name" value="DinB/YfiT-like"/>
</dbReference>
<proteinExistence type="predicted"/>
<gene>
    <name evidence="1" type="ORF">Pen02_49240</name>
</gene>
<protein>
    <submittedName>
        <fullName evidence="1">TIGR03085 family protein</fullName>
    </submittedName>
</protein>
<keyword evidence="2" id="KW-1185">Reference proteome</keyword>
<dbReference type="Proteomes" id="UP000646749">
    <property type="component" value="Unassembled WGS sequence"/>
</dbReference>
<dbReference type="NCBIfam" id="TIGR03085">
    <property type="entry name" value="TIGR03085 family metal-binding protein"/>
    <property type="match status" value="1"/>
</dbReference>
<sequence>MPRYADTERQSLADLLLALGPDAPTIIPEWAARDLAAHLVVRERRPDAAAGLLLPPLREHGARVQATVAAKPYPALVELVRRPPRWNPMTLPPVNELANLTEFFVHHEDVRRARPDWQPRELPAGQRAALWKRIPTMARMALRRFPAALLIQAPDHGETTAGAGGEQVRMVGSPGELIMFLFGRQRVARVQLVGPAALTDRLRTAKLGI</sequence>
<evidence type="ECO:0000313" key="1">
    <source>
        <dbReference type="EMBL" id="GIG89988.1"/>
    </source>
</evidence>
<dbReference type="NCBIfam" id="TIGR03083">
    <property type="entry name" value="maleylpyruvate isomerase family mycothiol-dependent enzyme"/>
    <property type="match status" value="1"/>
</dbReference>
<dbReference type="SUPFAM" id="SSF109854">
    <property type="entry name" value="DinB/YfiT-like putative metalloenzymes"/>
    <property type="match status" value="1"/>
</dbReference>